<comment type="subcellular location">
    <subcellularLocation>
        <location evidence="5">Periplasm</location>
    </subcellularLocation>
</comment>
<organism evidence="7 8">
    <name type="scientific">Erwinia rhapontici</name>
    <name type="common">Pectobacterium rhapontici</name>
    <dbReference type="NCBI Taxonomy" id="55212"/>
    <lineage>
        <taxon>Bacteria</taxon>
        <taxon>Pseudomonadati</taxon>
        <taxon>Pseudomonadota</taxon>
        <taxon>Gammaproteobacteria</taxon>
        <taxon>Enterobacterales</taxon>
        <taxon>Erwiniaceae</taxon>
        <taxon>Erwinia</taxon>
    </lineage>
</organism>
<dbReference type="HAMAP" id="MF_01000">
    <property type="entry name" value="BtuF"/>
    <property type="match status" value="1"/>
</dbReference>
<keyword evidence="2 5" id="KW-0732">Signal</keyword>
<feature type="domain" description="Fe/B12 periplasmic-binding" evidence="6">
    <location>
        <begin position="23"/>
        <end position="268"/>
    </location>
</feature>
<feature type="disulfide bond" evidence="5">
    <location>
        <begin position="181"/>
        <end position="257"/>
    </location>
</feature>
<comment type="function">
    <text evidence="5">Part of the ABC transporter complex BtuCDF involved in vitamin B12 import. Binds vitamin B12 and delivers it to the periplasmic surface of BtuC.</text>
</comment>
<dbReference type="NCBIfam" id="NF038402">
    <property type="entry name" value="TroA_like"/>
    <property type="match status" value="1"/>
</dbReference>
<keyword evidence="4 5" id="KW-1015">Disulfide bond</keyword>
<feature type="site" description="Important for BtuC binding" evidence="5">
    <location>
        <position position="200"/>
    </location>
</feature>
<protein>
    <recommendedName>
        <fullName evidence="5">Vitamin B12-binding protein</fullName>
    </recommendedName>
</protein>
<dbReference type="PANTHER" id="PTHR30535">
    <property type="entry name" value="VITAMIN B12-BINDING PROTEIN"/>
    <property type="match status" value="1"/>
</dbReference>
<feature type="binding site" evidence="5">
    <location>
        <position position="48"/>
    </location>
    <ligand>
        <name>cyanocob(III)alamin</name>
        <dbReference type="ChEBI" id="CHEBI:17439"/>
    </ligand>
</feature>
<comment type="caution">
    <text evidence="5">Lacks conserved residue(s) required for the propagation of feature annotation.</text>
</comment>
<evidence type="ECO:0000313" key="8">
    <source>
        <dbReference type="Proteomes" id="UP000677515"/>
    </source>
</evidence>
<keyword evidence="8" id="KW-1185">Reference proteome</keyword>
<keyword evidence="1 5" id="KW-0813">Transport</keyword>
<gene>
    <name evidence="5 7" type="primary">btuF</name>
    <name evidence="7" type="ORF">ERHA53_37510</name>
</gene>
<evidence type="ECO:0000256" key="1">
    <source>
        <dbReference type="ARBA" id="ARBA00022448"/>
    </source>
</evidence>
<dbReference type="RefSeq" id="WP_133842206.1">
    <property type="nucleotide sequence ID" value="NZ_AP024329.1"/>
</dbReference>
<dbReference type="GeneID" id="99868066"/>
<dbReference type="Gene3D" id="3.40.50.1980">
    <property type="entry name" value="Nitrogenase molybdenum iron protein domain"/>
    <property type="match status" value="2"/>
</dbReference>
<evidence type="ECO:0000256" key="4">
    <source>
        <dbReference type="ARBA" id="ARBA00023157"/>
    </source>
</evidence>
<feature type="site" description="Important for BtuC binding" evidence="5">
    <location>
        <position position="70"/>
    </location>
</feature>
<feature type="signal peptide" evidence="5">
    <location>
        <begin position="1"/>
        <end position="20"/>
    </location>
</feature>
<dbReference type="PANTHER" id="PTHR30535:SF34">
    <property type="entry name" value="MOLYBDATE-BINDING PROTEIN MOLA"/>
    <property type="match status" value="1"/>
</dbReference>
<evidence type="ECO:0000256" key="3">
    <source>
        <dbReference type="ARBA" id="ARBA00022764"/>
    </source>
</evidence>
<sequence length="269" mass="29638" precursor="true">MAKRLVCLLLWLACAATAQAAPRVVTLAPNITELAFAAGITPVGVSAYSDYPAAAQHIEQVANWQGINSEKLLRLKPDVVVAWKGGTPQRQVDQLQALGIRVVWLAPDSIDQLIASLRQLAAWSPQPQQAEQAAATLQQQFANLRQRYQHSPRQRVFLQFGLKPLFTASGNTLQDEVLRLCGGENIFADARVPWPQVSREQVLLRHPAAVVIPGDHTHAQQIVQFWQPQLTLPVIAINDDWISRAGPRMILAAQKLCSELHTIGTSKPQ</sequence>
<evidence type="ECO:0000259" key="6">
    <source>
        <dbReference type="PROSITE" id="PS50983"/>
    </source>
</evidence>
<dbReference type="NCBIfam" id="NF002894">
    <property type="entry name" value="PRK03379.1"/>
    <property type="match status" value="1"/>
</dbReference>
<feature type="chain" id="PRO_5044897630" description="Vitamin B12-binding protein" evidence="5">
    <location>
        <begin position="21"/>
        <end position="269"/>
    </location>
</feature>
<keyword evidence="3 5" id="KW-0574">Periplasm</keyword>
<dbReference type="InterPro" id="IPR050902">
    <property type="entry name" value="ABC_Transporter_SBP"/>
</dbReference>
<dbReference type="PROSITE" id="PS50983">
    <property type="entry name" value="FE_B12_PBP"/>
    <property type="match status" value="1"/>
</dbReference>
<proteinExistence type="inferred from homology"/>
<comment type="similarity">
    <text evidence="5">Belongs to the BtuF family.</text>
</comment>
<dbReference type="Pfam" id="PF01497">
    <property type="entry name" value="Peripla_BP_2"/>
    <property type="match status" value="1"/>
</dbReference>
<comment type="subunit">
    <text evidence="5">The complex is composed of two ATP-binding proteins (BtuD), two transmembrane proteins (BtuC) and a solute-binding protein (BtuF).</text>
</comment>
<dbReference type="InterPro" id="IPR023544">
    <property type="entry name" value="ABC_transptr_vit_B12-bd"/>
</dbReference>
<dbReference type="InterPro" id="IPR054828">
    <property type="entry name" value="Vit_B12_bind_prot"/>
</dbReference>
<evidence type="ECO:0000256" key="2">
    <source>
        <dbReference type="ARBA" id="ARBA00022729"/>
    </source>
</evidence>
<accession>A0ABN6DR98</accession>
<dbReference type="SUPFAM" id="SSF53807">
    <property type="entry name" value="Helical backbone' metal receptor"/>
    <property type="match status" value="1"/>
</dbReference>
<name>A0ABN6DR98_ERWRD</name>
<evidence type="ECO:0000256" key="5">
    <source>
        <dbReference type="HAMAP-Rule" id="MF_01000"/>
    </source>
</evidence>
<reference evidence="7 8" key="1">
    <citation type="submission" date="2021-01" db="EMBL/GenBank/DDBJ databases">
        <title>Complete genome sequence of Erwinia rhapontici MAFF 311153.</title>
        <authorList>
            <person name="Morohoshi T."/>
            <person name="Someya N."/>
        </authorList>
    </citation>
    <scope>NUCLEOTIDE SEQUENCE [LARGE SCALE GENOMIC DNA]</scope>
    <source>
        <strain evidence="7 8">MAFF 311153</strain>
    </source>
</reference>
<dbReference type="EMBL" id="AP024329">
    <property type="protein sequence ID" value="BCQ36408.1"/>
    <property type="molecule type" value="Genomic_DNA"/>
</dbReference>
<dbReference type="Proteomes" id="UP000677515">
    <property type="component" value="Chromosome"/>
</dbReference>
<dbReference type="CDD" id="cd01144">
    <property type="entry name" value="BtuF"/>
    <property type="match status" value="1"/>
</dbReference>
<evidence type="ECO:0000313" key="7">
    <source>
        <dbReference type="EMBL" id="BCQ36408.1"/>
    </source>
</evidence>
<dbReference type="InterPro" id="IPR002491">
    <property type="entry name" value="ABC_transptr_periplasmic_BD"/>
</dbReference>